<organism evidence="1 2">
    <name type="scientific">Thalassotalea profundi</name>
    <dbReference type="NCBI Taxonomy" id="2036687"/>
    <lineage>
        <taxon>Bacteria</taxon>
        <taxon>Pseudomonadati</taxon>
        <taxon>Pseudomonadota</taxon>
        <taxon>Gammaproteobacteria</taxon>
        <taxon>Alteromonadales</taxon>
        <taxon>Colwelliaceae</taxon>
        <taxon>Thalassotalea</taxon>
    </lineage>
</organism>
<keyword evidence="2" id="KW-1185">Reference proteome</keyword>
<protein>
    <recommendedName>
        <fullName evidence="3">Cysteine-rich CWC family protein</fullName>
    </recommendedName>
</protein>
<dbReference type="Proteomes" id="UP000626370">
    <property type="component" value="Unassembled WGS sequence"/>
</dbReference>
<dbReference type="RefSeq" id="WP_229817335.1">
    <property type="nucleotide sequence ID" value="NZ_BNAH01000012.1"/>
</dbReference>
<gene>
    <name evidence="1" type="ORF">GCM10011501_29070</name>
</gene>
<evidence type="ECO:0000313" key="2">
    <source>
        <dbReference type="Proteomes" id="UP000626370"/>
    </source>
</evidence>
<proteinExistence type="predicted"/>
<evidence type="ECO:0008006" key="3">
    <source>
        <dbReference type="Google" id="ProtNLM"/>
    </source>
</evidence>
<dbReference type="InterPro" id="IPR032720">
    <property type="entry name" value="Cys_rich_CWC"/>
</dbReference>
<comment type="caution">
    <text evidence="1">The sequence shown here is derived from an EMBL/GenBank/DDBJ whole genome shotgun (WGS) entry which is preliminary data.</text>
</comment>
<dbReference type="Pfam" id="PF14375">
    <property type="entry name" value="Cys_rich_CWC"/>
    <property type="match status" value="1"/>
</dbReference>
<name>A0ABQ3J3F4_9GAMM</name>
<sequence length="77" mass="8824">MSDMSQNSDKEIDDTTCPLCRNKNLCQAHQPGECWCYSAEIPQDVIDMVEPQFKRKSCICQSCIERYNLALAVDAYK</sequence>
<accession>A0ABQ3J3F4</accession>
<dbReference type="EMBL" id="BNAH01000012">
    <property type="protein sequence ID" value="GHE97632.1"/>
    <property type="molecule type" value="Genomic_DNA"/>
</dbReference>
<evidence type="ECO:0000313" key="1">
    <source>
        <dbReference type="EMBL" id="GHE97632.1"/>
    </source>
</evidence>
<reference evidence="2" key="1">
    <citation type="journal article" date="2019" name="Int. J. Syst. Evol. Microbiol.">
        <title>The Global Catalogue of Microorganisms (GCM) 10K type strain sequencing project: providing services to taxonomists for standard genome sequencing and annotation.</title>
        <authorList>
            <consortium name="The Broad Institute Genomics Platform"/>
            <consortium name="The Broad Institute Genome Sequencing Center for Infectious Disease"/>
            <person name="Wu L."/>
            <person name="Ma J."/>
        </authorList>
    </citation>
    <scope>NUCLEOTIDE SEQUENCE [LARGE SCALE GENOMIC DNA]</scope>
    <source>
        <strain evidence="2">CGMCC 1.15922</strain>
    </source>
</reference>